<keyword evidence="5" id="KW-0472">Membrane</keyword>
<dbReference type="Gene3D" id="1.10.287.130">
    <property type="match status" value="1"/>
</dbReference>
<keyword evidence="5" id="KW-1133">Transmembrane helix</keyword>
<sequence>MRSFFSFGASREINEAITGGGNRPEDLRRQLLADNAIFISATCALAMPAVIYVALQGSTLPFFIAVLALIGGIISLMLQRHARFEEAAAVQVHILLIAGVLLTLADHGFVDGGLAIALLGPIYASLVSRPQMRRISWILMVAIAAVGGLSAALDGAPLGTKYVDLSLIGLTGFALGAIMIARTAGRIGMSFEIQEKSQLATYRHLIEHVQDAVFRFSTAGELLFLSRSSEKLFGCPRYELTGAGLGQRIHVLDRPAYLTAFADANQAGIQRTIEVRMRQDDPRAKSAVPQFIWIEVNLSPVIETRTSGSRFEVVGLLRDVTARRDQAAEMEAARHAAEEASIAKSRFLATIGHELRTPLNAVVGFSEMMTSGIGGEISPTHREYATLIHQSGTHLLEVVRMLLDMSRIEAGKFELSTDTVTPGDLVEPCLQMVQGGAKDRQIRDRLDHRQIAADHGGR</sequence>
<evidence type="ECO:0000313" key="7">
    <source>
        <dbReference type="EMBL" id="WDR02732.1"/>
    </source>
</evidence>
<evidence type="ECO:0000256" key="1">
    <source>
        <dbReference type="ARBA" id="ARBA00000085"/>
    </source>
</evidence>
<evidence type="ECO:0000256" key="3">
    <source>
        <dbReference type="ARBA" id="ARBA00022679"/>
    </source>
</evidence>
<dbReference type="SMART" id="SM00388">
    <property type="entry name" value="HisKA"/>
    <property type="match status" value="1"/>
</dbReference>
<evidence type="ECO:0000256" key="2">
    <source>
        <dbReference type="ARBA" id="ARBA00012438"/>
    </source>
</evidence>
<dbReference type="CDD" id="cd00130">
    <property type="entry name" value="PAS"/>
    <property type="match status" value="1"/>
</dbReference>
<dbReference type="InterPro" id="IPR035965">
    <property type="entry name" value="PAS-like_dom_sf"/>
</dbReference>
<dbReference type="Gene3D" id="3.30.450.20">
    <property type="entry name" value="PAS domain"/>
    <property type="match status" value="1"/>
</dbReference>
<evidence type="ECO:0000256" key="4">
    <source>
        <dbReference type="ARBA" id="ARBA00022777"/>
    </source>
</evidence>
<dbReference type="NCBIfam" id="TIGR00229">
    <property type="entry name" value="sensory_box"/>
    <property type="match status" value="1"/>
</dbReference>
<feature type="transmembrane region" description="Helical" evidence="5">
    <location>
        <begin position="110"/>
        <end position="128"/>
    </location>
</feature>
<comment type="catalytic activity">
    <reaction evidence="1">
        <text>ATP + protein L-histidine = ADP + protein N-phospho-L-histidine.</text>
        <dbReference type="EC" id="2.7.13.3"/>
    </reaction>
</comment>
<keyword evidence="5" id="KW-0812">Transmembrane</keyword>
<dbReference type="GO" id="GO:0016301">
    <property type="term" value="F:kinase activity"/>
    <property type="evidence" value="ECO:0007669"/>
    <property type="project" value="UniProtKB-KW"/>
</dbReference>
<dbReference type="SMART" id="SM00091">
    <property type="entry name" value="PAS"/>
    <property type="match status" value="1"/>
</dbReference>
<name>A0ABY7YNG3_9HYPH</name>
<evidence type="ECO:0000313" key="8">
    <source>
        <dbReference type="Proteomes" id="UP001220530"/>
    </source>
</evidence>
<feature type="transmembrane region" description="Helical" evidence="5">
    <location>
        <begin position="165"/>
        <end position="184"/>
    </location>
</feature>
<dbReference type="InterPro" id="IPR003661">
    <property type="entry name" value="HisK_dim/P_dom"/>
</dbReference>
<dbReference type="SUPFAM" id="SSF47384">
    <property type="entry name" value="Homodimeric domain of signal transducing histidine kinase"/>
    <property type="match status" value="1"/>
</dbReference>
<dbReference type="PANTHER" id="PTHR43047">
    <property type="entry name" value="TWO-COMPONENT HISTIDINE PROTEIN KINASE"/>
    <property type="match status" value="1"/>
</dbReference>
<dbReference type="EMBL" id="CP118246">
    <property type="protein sequence ID" value="WDR02732.1"/>
    <property type="molecule type" value="Genomic_DNA"/>
</dbReference>
<proteinExistence type="predicted"/>
<dbReference type="CDD" id="cd00082">
    <property type="entry name" value="HisKA"/>
    <property type="match status" value="1"/>
</dbReference>
<evidence type="ECO:0000256" key="5">
    <source>
        <dbReference type="SAM" id="Phobius"/>
    </source>
</evidence>
<reference evidence="7 8" key="1">
    <citation type="submission" date="2023-02" db="EMBL/GenBank/DDBJ databases">
        <title>Devosia algicola sp. nov., isolated from the phycosphere of marine algae.</title>
        <authorList>
            <person name="Kim J.M."/>
            <person name="Lee J.K."/>
            <person name="Choi B.J."/>
            <person name="Bayburt H."/>
            <person name="Jeon C.O."/>
        </authorList>
    </citation>
    <scope>NUCLEOTIDE SEQUENCE [LARGE SCALE GENOMIC DNA]</scope>
    <source>
        <strain evidence="7 8">G20-9</strain>
    </source>
</reference>
<accession>A0ABY7YNG3</accession>
<dbReference type="EC" id="2.7.13.3" evidence="2"/>
<organism evidence="7 8">
    <name type="scientific">Devosia algicola</name>
    <dbReference type="NCBI Taxonomy" id="3026418"/>
    <lineage>
        <taxon>Bacteria</taxon>
        <taxon>Pseudomonadati</taxon>
        <taxon>Pseudomonadota</taxon>
        <taxon>Alphaproteobacteria</taxon>
        <taxon>Hyphomicrobiales</taxon>
        <taxon>Devosiaceae</taxon>
        <taxon>Devosia</taxon>
    </lineage>
</organism>
<feature type="transmembrane region" description="Helical" evidence="5">
    <location>
        <begin position="32"/>
        <end position="54"/>
    </location>
</feature>
<gene>
    <name evidence="7" type="ORF">PSQ19_00360</name>
</gene>
<dbReference type="PROSITE" id="PS50112">
    <property type="entry name" value="PAS"/>
    <property type="match status" value="1"/>
</dbReference>
<dbReference type="Pfam" id="PF00512">
    <property type="entry name" value="HisKA"/>
    <property type="match status" value="1"/>
</dbReference>
<keyword evidence="3" id="KW-0808">Transferase</keyword>
<dbReference type="InterPro" id="IPR036097">
    <property type="entry name" value="HisK_dim/P_sf"/>
</dbReference>
<feature type="transmembrane region" description="Helical" evidence="5">
    <location>
        <begin position="87"/>
        <end position="104"/>
    </location>
</feature>
<feature type="transmembrane region" description="Helical" evidence="5">
    <location>
        <begin position="60"/>
        <end position="78"/>
    </location>
</feature>
<keyword evidence="8" id="KW-1185">Reference proteome</keyword>
<dbReference type="InterPro" id="IPR000014">
    <property type="entry name" value="PAS"/>
</dbReference>
<feature type="transmembrane region" description="Helical" evidence="5">
    <location>
        <begin position="135"/>
        <end position="153"/>
    </location>
</feature>
<dbReference type="RefSeq" id="WP_282219134.1">
    <property type="nucleotide sequence ID" value="NZ_CP118246.1"/>
</dbReference>
<evidence type="ECO:0000259" key="6">
    <source>
        <dbReference type="PROSITE" id="PS50112"/>
    </source>
</evidence>
<feature type="domain" description="PAS" evidence="6">
    <location>
        <begin position="198"/>
        <end position="268"/>
    </location>
</feature>
<protein>
    <recommendedName>
        <fullName evidence="2">histidine kinase</fullName>
        <ecNumber evidence="2">2.7.13.3</ecNumber>
    </recommendedName>
</protein>
<dbReference type="SUPFAM" id="SSF55785">
    <property type="entry name" value="PYP-like sensor domain (PAS domain)"/>
    <property type="match status" value="1"/>
</dbReference>
<dbReference type="Proteomes" id="UP001220530">
    <property type="component" value="Chromosome"/>
</dbReference>
<keyword evidence="4 7" id="KW-0418">Kinase</keyword>